<keyword evidence="1" id="KW-0812">Transmembrane</keyword>
<evidence type="ECO:0000256" key="1">
    <source>
        <dbReference type="SAM" id="Phobius"/>
    </source>
</evidence>
<name>A0A926NEQ6_9BACL</name>
<feature type="transmembrane region" description="Helical" evidence="1">
    <location>
        <begin position="6"/>
        <end position="24"/>
    </location>
</feature>
<gene>
    <name evidence="2" type="ORF">IC620_07410</name>
</gene>
<proteinExistence type="predicted"/>
<keyword evidence="3" id="KW-1185">Reference proteome</keyword>
<comment type="caution">
    <text evidence="2">The sequence shown here is derived from an EMBL/GenBank/DDBJ whole genome shotgun (WGS) entry which is preliminary data.</text>
</comment>
<keyword evidence="1" id="KW-0472">Membrane</keyword>
<organism evidence="2 3">
    <name type="scientific">Polycladospora coralii</name>
    <dbReference type="NCBI Taxonomy" id="2771432"/>
    <lineage>
        <taxon>Bacteria</taxon>
        <taxon>Bacillati</taxon>
        <taxon>Bacillota</taxon>
        <taxon>Bacilli</taxon>
        <taxon>Bacillales</taxon>
        <taxon>Thermoactinomycetaceae</taxon>
        <taxon>Polycladospora</taxon>
    </lineage>
</organism>
<accession>A0A926NEQ6</accession>
<keyword evidence="1" id="KW-1133">Transmembrane helix</keyword>
<dbReference type="Proteomes" id="UP000661691">
    <property type="component" value="Unassembled WGS sequence"/>
</dbReference>
<reference evidence="2" key="1">
    <citation type="submission" date="2020-09" db="EMBL/GenBank/DDBJ databases">
        <title>A novel bacterium of genus Hazenella, isolated from South China Sea.</title>
        <authorList>
            <person name="Huang H."/>
            <person name="Mo K."/>
            <person name="Hu Y."/>
        </authorList>
    </citation>
    <scope>NUCLEOTIDE SEQUENCE</scope>
    <source>
        <strain evidence="2">IB182357</strain>
    </source>
</reference>
<evidence type="ECO:0000313" key="2">
    <source>
        <dbReference type="EMBL" id="MBD1372189.1"/>
    </source>
</evidence>
<evidence type="ECO:0000313" key="3">
    <source>
        <dbReference type="Proteomes" id="UP000661691"/>
    </source>
</evidence>
<sequence>MMEYWVLWGIALYLVMFFLFKTLSRYFGKYYHNKAVHLVVLVENSGHAIEWTIRSYHFWNHARGRKGTITCIDTGSVDDTLDILKRLQQRYDNLEIIQFHNHVNADDAIQGWLTAQELKEKWIVLDLRKGESKKRKEKDSA</sequence>
<dbReference type="EMBL" id="JACXAH010000008">
    <property type="protein sequence ID" value="MBD1372189.1"/>
    <property type="molecule type" value="Genomic_DNA"/>
</dbReference>
<protein>
    <submittedName>
        <fullName evidence="2">Uncharacterized protein</fullName>
    </submittedName>
</protein>
<dbReference type="AlphaFoldDB" id="A0A926NEQ6"/>
<dbReference type="RefSeq" id="WP_191139602.1">
    <property type="nucleotide sequence ID" value="NZ_JACXAG020000003.1"/>
</dbReference>